<organism evidence="1">
    <name type="scientific">Rhizophora mucronata</name>
    <name type="common">Asiatic mangrove</name>
    <dbReference type="NCBI Taxonomy" id="61149"/>
    <lineage>
        <taxon>Eukaryota</taxon>
        <taxon>Viridiplantae</taxon>
        <taxon>Streptophyta</taxon>
        <taxon>Embryophyta</taxon>
        <taxon>Tracheophyta</taxon>
        <taxon>Spermatophyta</taxon>
        <taxon>Magnoliopsida</taxon>
        <taxon>eudicotyledons</taxon>
        <taxon>Gunneridae</taxon>
        <taxon>Pentapetalae</taxon>
        <taxon>rosids</taxon>
        <taxon>fabids</taxon>
        <taxon>Malpighiales</taxon>
        <taxon>Rhizophoraceae</taxon>
        <taxon>Rhizophora</taxon>
    </lineage>
</organism>
<reference evidence="1" key="1">
    <citation type="submission" date="2018-02" db="EMBL/GenBank/DDBJ databases">
        <title>Rhizophora mucronata_Transcriptome.</title>
        <authorList>
            <person name="Meera S.P."/>
            <person name="Sreeshan A."/>
            <person name="Augustine A."/>
        </authorList>
    </citation>
    <scope>NUCLEOTIDE SEQUENCE</scope>
    <source>
        <tissue evidence="1">Leaf</tissue>
    </source>
</reference>
<dbReference type="AlphaFoldDB" id="A0A2P2QT16"/>
<protein>
    <submittedName>
        <fullName evidence="1">Uncharacterized protein</fullName>
    </submittedName>
</protein>
<sequence>MSKASFKSANRICPVFSLHR</sequence>
<name>A0A2P2QT16_RHIMU</name>
<evidence type="ECO:0000313" key="1">
    <source>
        <dbReference type="EMBL" id="MBX70162.1"/>
    </source>
</evidence>
<proteinExistence type="predicted"/>
<accession>A0A2P2QT16</accession>
<dbReference type="EMBL" id="GGEC01089678">
    <property type="protein sequence ID" value="MBX70162.1"/>
    <property type="molecule type" value="Transcribed_RNA"/>
</dbReference>